<sequence length="113" mass="12306">MAAADQEAPRYSSYPKCMSADCWLATIGGSSVTPHCATRGVALTPDKVEMVPGEVDAGSRSGEIARLEFVTKTRGSIHTGDKKIRDRRLTTGEANEVEKRISRALPIFTWPKL</sequence>
<proteinExistence type="predicted"/>
<organism evidence="1 2">
    <name type="scientific">Oculimacula yallundae</name>
    <dbReference type="NCBI Taxonomy" id="86028"/>
    <lineage>
        <taxon>Eukaryota</taxon>
        <taxon>Fungi</taxon>
        <taxon>Dikarya</taxon>
        <taxon>Ascomycota</taxon>
        <taxon>Pezizomycotina</taxon>
        <taxon>Leotiomycetes</taxon>
        <taxon>Helotiales</taxon>
        <taxon>Ploettnerulaceae</taxon>
        <taxon>Oculimacula</taxon>
    </lineage>
</organism>
<dbReference type="EMBL" id="JAZHXI010000013">
    <property type="protein sequence ID" value="KAL2064604.1"/>
    <property type="molecule type" value="Genomic_DNA"/>
</dbReference>
<dbReference type="Proteomes" id="UP001595075">
    <property type="component" value="Unassembled WGS sequence"/>
</dbReference>
<accession>A0ABR4C3W4</accession>
<gene>
    <name evidence="1" type="ORF">VTL71DRAFT_3741</name>
</gene>
<comment type="caution">
    <text evidence="1">The sequence shown here is derived from an EMBL/GenBank/DDBJ whole genome shotgun (WGS) entry which is preliminary data.</text>
</comment>
<name>A0ABR4C3W4_9HELO</name>
<evidence type="ECO:0000313" key="1">
    <source>
        <dbReference type="EMBL" id="KAL2064604.1"/>
    </source>
</evidence>
<reference evidence="1 2" key="1">
    <citation type="journal article" date="2024" name="Commun. Biol.">
        <title>Comparative genomic analysis of thermophilic fungi reveals convergent evolutionary adaptations and gene losses.</title>
        <authorList>
            <person name="Steindorff A.S."/>
            <person name="Aguilar-Pontes M.V."/>
            <person name="Robinson A.J."/>
            <person name="Andreopoulos B."/>
            <person name="LaButti K."/>
            <person name="Kuo A."/>
            <person name="Mondo S."/>
            <person name="Riley R."/>
            <person name="Otillar R."/>
            <person name="Haridas S."/>
            <person name="Lipzen A."/>
            <person name="Grimwood J."/>
            <person name="Schmutz J."/>
            <person name="Clum A."/>
            <person name="Reid I.D."/>
            <person name="Moisan M.C."/>
            <person name="Butler G."/>
            <person name="Nguyen T.T.M."/>
            <person name="Dewar K."/>
            <person name="Conant G."/>
            <person name="Drula E."/>
            <person name="Henrissat B."/>
            <person name="Hansel C."/>
            <person name="Singer S."/>
            <person name="Hutchinson M.I."/>
            <person name="de Vries R.P."/>
            <person name="Natvig D.O."/>
            <person name="Powell A.J."/>
            <person name="Tsang A."/>
            <person name="Grigoriev I.V."/>
        </authorList>
    </citation>
    <scope>NUCLEOTIDE SEQUENCE [LARGE SCALE GENOMIC DNA]</scope>
    <source>
        <strain evidence="1 2">CBS 494.80</strain>
    </source>
</reference>
<evidence type="ECO:0000313" key="2">
    <source>
        <dbReference type="Proteomes" id="UP001595075"/>
    </source>
</evidence>
<keyword evidence="2" id="KW-1185">Reference proteome</keyword>
<protein>
    <submittedName>
        <fullName evidence="1">Uncharacterized protein</fullName>
    </submittedName>
</protein>